<organism evidence="12">
    <name type="scientific">Roseihalotalea indica</name>
    <dbReference type="NCBI Taxonomy" id="2867963"/>
    <lineage>
        <taxon>Bacteria</taxon>
        <taxon>Pseudomonadati</taxon>
        <taxon>Bacteroidota</taxon>
        <taxon>Cytophagia</taxon>
        <taxon>Cytophagales</taxon>
        <taxon>Catalimonadaceae</taxon>
        <taxon>Roseihalotalea</taxon>
    </lineage>
</organism>
<evidence type="ECO:0000256" key="5">
    <source>
        <dbReference type="ARBA" id="ARBA00023077"/>
    </source>
</evidence>
<dbReference type="SUPFAM" id="SSF56935">
    <property type="entry name" value="Porins"/>
    <property type="match status" value="1"/>
</dbReference>
<dbReference type="Pfam" id="PF07715">
    <property type="entry name" value="Plug"/>
    <property type="match status" value="1"/>
</dbReference>
<reference evidence="12" key="1">
    <citation type="journal article" date="2023" name="Comput. Struct. Biotechnol. J.">
        <title>Discovery of a novel marine Bacteroidetes with a rich repertoire of carbohydrate-active enzymes.</title>
        <authorList>
            <person name="Chen B."/>
            <person name="Liu G."/>
            <person name="Chen Q."/>
            <person name="Wang H."/>
            <person name="Liu L."/>
            <person name="Tang K."/>
        </authorList>
    </citation>
    <scope>NUCLEOTIDE SEQUENCE</scope>
    <source>
        <strain evidence="12">TK19036</strain>
    </source>
</reference>
<feature type="domain" description="TonB-dependent receptor-like beta-barrel" evidence="10">
    <location>
        <begin position="516"/>
        <end position="1077"/>
    </location>
</feature>
<feature type="domain" description="TonB-dependent receptor plug" evidence="11">
    <location>
        <begin position="232"/>
        <end position="334"/>
    </location>
</feature>
<dbReference type="InterPro" id="IPR000531">
    <property type="entry name" value="Beta-barrel_TonB"/>
</dbReference>
<accession>A0AA49JFD9</accession>
<gene>
    <name evidence="12" type="ORF">K4G66_23830</name>
</gene>
<dbReference type="InterPro" id="IPR037066">
    <property type="entry name" value="Plug_dom_sf"/>
</dbReference>
<evidence type="ECO:0000256" key="2">
    <source>
        <dbReference type="ARBA" id="ARBA00022448"/>
    </source>
</evidence>
<dbReference type="InterPro" id="IPR039426">
    <property type="entry name" value="TonB-dep_rcpt-like"/>
</dbReference>
<dbReference type="NCBIfam" id="TIGR04057">
    <property type="entry name" value="SusC_RagA_signa"/>
    <property type="match status" value="1"/>
</dbReference>
<dbReference type="InterPro" id="IPR036942">
    <property type="entry name" value="Beta-barrel_TonB_sf"/>
</dbReference>
<dbReference type="Gene3D" id="2.170.130.10">
    <property type="entry name" value="TonB-dependent receptor, plug domain"/>
    <property type="match status" value="1"/>
</dbReference>
<keyword evidence="2 8" id="KW-0813">Transport</keyword>
<keyword evidence="7 8" id="KW-0998">Cell outer membrane</keyword>
<dbReference type="AlphaFoldDB" id="A0AA49JFD9"/>
<evidence type="ECO:0000259" key="10">
    <source>
        <dbReference type="Pfam" id="PF00593"/>
    </source>
</evidence>
<keyword evidence="4 8" id="KW-0812">Transmembrane</keyword>
<keyword evidence="12" id="KW-0675">Receptor</keyword>
<evidence type="ECO:0000256" key="6">
    <source>
        <dbReference type="ARBA" id="ARBA00023136"/>
    </source>
</evidence>
<dbReference type="FunFam" id="2.170.130.10:FF:000003">
    <property type="entry name" value="SusC/RagA family TonB-linked outer membrane protein"/>
    <property type="match status" value="1"/>
</dbReference>
<dbReference type="InterPro" id="IPR023997">
    <property type="entry name" value="TonB-dep_OMP_SusC/RagA_CS"/>
</dbReference>
<evidence type="ECO:0000259" key="11">
    <source>
        <dbReference type="Pfam" id="PF07715"/>
    </source>
</evidence>
<dbReference type="Pfam" id="PF00593">
    <property type="entry name" value="TonB_dep_Rec_b-barrel"/>
    <property type="match status" value="1"/>
</dbReference>
<dbReference type="GO" id="GO:0009279">
    <property type="term" value="C:cell outer membrane"/>
    <property type="evidence" value="ECO:0007669"/>
    <property type="project" value="UniProtKB-SubCell"/>
</dbReference>
<dbReference type="InterPro" id="IPR023996">
    <property type="entry name" value="TonB-dep_OMP_SusC/RagA"/>
</dbReference>
<dbReference type="InterPro" id="IPR008969">
    <property type="entry name" value="CarboxyPept-like_regulatory"/>
</dbReference>
<keyword evidence="5 9" id="KW-0798">TonB box</keyword>
<proteinExistence type="inferred from homology"/>
<comment type="similarity">
    <text evidence="8 9">Belongs to the TonB-dependent receptor family.</text>
</comment>
<sequence>MKIPLSKLLLMGSKFVAYGITIQLICFQVLMAAHGNAQDVRNVREVLISVDFQQATLSEVFTTIESRTDYNFVYDERDIQQVNEVNLTLSGHSVAEVLLEISRLSQLGFKQVNNTINVQKRGSKSNKYPLEVIMEKTVSGTVSDQETGEGLPGVNVLAKGTTMGTVTDIDGHYTITVIDDVTTLIFSSIGYLSQEVELDGQTSLNITLAADVQSLDEIVVVGYGVQQKVNLTGAISTVKFDEKLNNRPITNASQALGGTASGIWVSQNSGKPGSDGAQLRVRGWGTLNNSNPLIIVDGVEGSFDQLNPNDIESISVLKDAASAAIYGSKAANGVVLITTKMGKQNEKMQVNINSYVGRQSLGRRYDVINNSAEHMELSNLALTNEGASPLFPEDLISAFRNGSDPYKYPNTDWFDVLFKAAPIHEHNVSIRGGSEKTSSFLSFNYLDQDGMVPNTNSQRYGIRANLESNVNNWLTVSGRINYIRRDSEEPYADVTYGSLGRVFEMLGGAAPYIAPYTRDGRFGSVQAIGADGSLLYDNRNPLIDAANGMTSTEEHILTINATANVKFTDHLSLRTTFASNGNWNLVDKYNTSVFGYTDTGMETTTKNYNREGLEINRGHVSTVNNNLFTTLNFNQEFAGIHTISAIAGIQLETNKLQNLFARRSSPPKEGLTQVDAGTSGIQGEGNMQGLRIFSYFGRVNYNLMDKYLFEVNLRADASSRFRQGSRWGVFPGFSAGWRLSDEEFIQNLGLFSNLKLRASWGQLGNQNISGYWPYLTVIAQSNSLSYSYNGSFAPGAAVTSLVDENITWETTSTLDFGVDIGLLEDRISIEADYFQKKTEDILVQLPIPRILGDIEAPFENVGEMSNTGFEFIINYNNLKLERNQLGFTIGANVTYIQNEVTKFRGGDAPDQLYLIREGYSYRTLYGYKAIGIYQSDDEAQEHMFANSFTPRAGNLKFEDVNQDGRLGFEDKQALGNTIPKLTFGLSPSFKYRGFDLNLLFQGIAGIHMYTQNNFTDIDWENRVFSTRWRDAWTPQNTDTNIPSVKFNNSWDSSESSFWVQETNFVKLKNIQVGYTFPTELTSRLGLQKLYLYANGQNMFTLVNQDYQGYDPERNSFDAGYNLYPVPRIMSIGVNLTF</sequence>
<evidence type="ECO:0000256" key="3">
    <source>
        <dbReference type="ARBA" id="ARBA00022452"/>
    </source>
</evidence>
<evidence type="ECO:0000256" key="4">
    <source>
        <dbReference type="ARBA" id="ARBA00022692"/>
    </source>
</evidence>
<dbReference type="Gene3D" id="2.60.40.1120">
    <property type="entry name" value="Carboxypeptidase-like, regulatory domain"/>
    <property type="match status" value="1"/>
</dbReference>
<evidence type="ECO:0000256" key="7">
    <source>
        <dbReference type="ARBA" id="ARBA00023237"/>
    </source>
</evidence>
<reference evidence="12" key="2">
    <citation type="journal article" date="2024" name="Antonie Van Leeuwenhoek">
        <title>Roseihalotalea indica gen. nov., sp. nov., a halophilic Bacteroidetes from mesopelagic Southwest Indian Ocean with higher carbohydrate metabolic potential.</title>
        <authorList>
            <person name="Chen B."/>
            <person name="Zhang M."/>
            <person name="Lin D."/>
            <person name="Ye J."/>
            <person name="Tang K."/>
        </authorList>
    </citation>
    <scope>NUCLEOTIDE SEQUENCE</scope>
    <source>
        <strain evidence="12">TK19036</strain>
    </source>
</reference>
<dbReference type="PROSITE" id="PS52016">
    <property type="entry name" value="TONB_DEPENDENT_REC_3"/>
    <property type="match status" value="1"/>
</dbReference>
<dbReference type="EMBL" id="CP120682">
    <property type="protein sequence ID" value="WKN35409.1"/>
    <property type="molecule type" value="Genomic_DNA"/>
</dbReference>
<evidence type="ECO:0000313" key="12">
    <source>
        <dbReference type="EMBL" id="WKN35409.1"/>
    </source>
</evidence>
<keyword evidence="6 8" id="KW-0472">Membrane</keyword>
<keyword evidence="3 8" id="KW-1134">Transmembrane beta strand</keyword>
<evidence type="ECO:0000256" key="9">
    <source>
        <dbReference type="RuleBase" id="RU003357"/>
    </source>
</evidence>
<evidence type="ECO:0000256" key="8">
    <source>
        <dbReference type="PROSITE-ProRule" id="PRU01360"/>
    </source>
</evidence>
<comment type="subcellular location">
    <subcellularLocation>
        <location evidence="1 8">Cell outer membrane</location>
        <topology evidence="1 8">Multi-pass membrane protein</topology>
    </subcellularLocation>
</comment>
<name>A0AA49JFD9_9BACT</name>
<dbReference type="Pfam" id="PF13715">
    <property type="entry name" value="CarbopepD_reg_2"/>
    <property type="match status" value="1"/>
</dbReference>
<dbReference type="SUPFAM" id="SSF49464">
    <property type="entry name" value="Carboxypeptidase regulatory domain-like"/>
    <property type="match status" value="1"/>
</dbReference>
<dbReference type="Gene3D" id="2.40.170.20">
    <property type="entry name" value="TonB-dependent receptor, beta-barrel domain"/>
    <property type="match status" value="1"/>
</dbReference>
<protein>
    <submittedName>
        <fullName evidence="12">TonB-dependent receptor</fullName>
    </submittedName>
</protein>
<dbReference type="InterPro" id="IPR012910">
    <property type="entry name" value="Plug_dom"/>
</dbReference>
<evidence type="ECO:0000256" key="1">
    <source>
        <dbReference type="ARBA" id="ARBA00004571"/>
    </source>
</evidence>
<dbReference type="NCBIfam" id="TIGR04056">
    <property type="entry name" value="OMP_RagA_SusC"/>
    <property type="match status" value="1"/>
</dbReference>